<dbReference type="SMART" id="SM00052">
    <property type="entry name" value="EAL"/>
    <property type="match status" value="1"/>
</dbReference>
<feature type="transmembrane region" description="Helical" evidence="1">
    <location>
        <begin position="351"/>
        <end position="375"/>
    </location>
</feature>
<dbReference type="InterPro" id="IPR001633">
    <property type="entry name" value="EAL_dom"/>
</dbReference>
<feature type="transmembrane region" description="Helical" evidence="1">
    <location>
        <begin position="12"/>
        <end position="32"/>
    </location>
</feature>
<evidence type="ECO:0000256" key="1">
    <source>
        <dbReference type="SAM" id="Phobius"/>
    </source>
</evidence>
<name>A0ABY5ZTC2_9BACT</name>
<dbReference type="PANTHER" id="PTHR44757">
    <property type="entry name" value="DIGUANYLATE CYCLASE DGCP"/>
    <property type="match status" value="1"/>
</dbReference>
<keyword evidence="1" id="KW-1133">Transmembrane helix</keyword>
<reference evidence="4" key="1">
    <citation type="journal article" date="2022" name="Environ. Microbiol.">
        <title>Geoalkalibacter halelectricus SAP #1 sp. nov. possessing extracellular electron transfer and mineral#reducing capabilities from a haloalkaline environment.</title>
        <authorList>
            <person name="Yadav S."/>
            <person name="Singh R."/>
            <person name="Sundharam S.S."/>
            <person name="Chaudhary S."/>
            <person name="Krishnamurthi S."/>
            <person name="Patil S.A."/>
        </authorList>
    </citation>
    <scope>NUCLEOTIDE SEQUENCE</scope>
    <source>
        <strain evidence="4">SAP-1</strain>
    </source>
</reference>
<dbReference type="Gene3D" id="3.20.20.450">
    <property type="entry name" value="EAL domain"/>
    <property type="match status" value="1"/>
</dbReference>
<dbReference type="SMART" id="SM00267">
    <property type="entry name" value="GGDEF"/>
    <property type="match status" value="1"/>
</dbReference>
<dbReference type="Pfam" id="PF00990">
    <property type="entry name" value="GGDEF"/>
    <property type="match status" value="1"/>
</dbReference>
<dbReference type="Proteomes" id="UP001060414">
    <property type="component" value="Chromosome"/>
</dbReference>
<dbReference type="NCBIfam" id="TIGR00254">
    <property type="entry name" value="GGDEF"/>
    <property type="match status" value="1"/>
</dbReference>
<keyword evidence="5" id="KW-1185">Reference proteome</keyword>
<feature type="transmembrane region" description="Helical" evidence="1">
    <location>
        <begin position="180"/>
        <end position="199"/>
    </location>
</feature>
<accession>A0ABY5ZTC2</accession>
<dbReference type="PROSITE" id="PS50883">
    <property type="entry name" value="EAL"/>
    <property type="match status" value="1"/>
</dbReference>
<dbReference type="InterPro" id="IPR000160">
    <property type="entry name" value="GGDEF_dom"/>
</dbReference>
<dbReference type="InterPro" id="IPR035919">
    <property type="entry name" value="EAL_sf"/>
</dbReference>
<feature type="domain" description="EAL" evidence="2">
    <location>
        <begin position="623"/>
        <end position="878"/>
    </location>
</feature>
<protein>
    <submittedName>
        <fullName evidence="4">EAL domain-containing protein</fullName>
    </submittedName>
</protein>
<keyword evidence="1" id="KW-0472">Membrane</keyword>
<dbReference type="InterPro" id="IPR043128">
    <property type="entry name" value="Rev_trsase/Diguanyl_cyclase"/>
</dbReference>
<dbReference type="Pfam" id="PF00563">
    <property type="entry name" value="EAL"/>
    <property type="match status" value="1"/>
</dbReference>
<sequence length="895" mass="99149">MNTPAATGKHGPPPALILLFLILAGLAGNIFAPRLFMGFNYLFGSIAVLLILRIYGLRWSLVAAMVAASATLWLFHHPFAMLWLGLEPLFIGLLLRRRPEAPNLVLFSALYWTLVGVPLIFLFFLGVQGASLGGTLPAAMMYWLIGVTNALAASLLLNIRSFAGLLGLRKSLQTLSLRQVVFNLLMAAVVGPAILIMVLNGRIMETQSHDLALKHIEDMARLAPLEIEPAMGRNPQSDALQQALAALANSPGQGTIVSVKNTLGNILASSHPAMRPAGHSYNPFEGCEKIPVAPGIFQALPRGDIPIPLWQRVQRSSLVLEAPLPSAPAWVLVIELPLGPLKQRLLERQTFALALVLGLIVLALINALFFSRWLALPLLQLSQVTTNLPARISARARITYPQTRIAEVDRLIGNFKVMDEVLQDKFREITEAKETLEQRVQERTEELKYLATHDPLTHLPNRGLLLDRLSQALALQSRHGKKLGLLLLDLDNFKMVNDTLGHSTGDLLLQQVAHRLQEGVRQMDTVARLGGDEFVILAAEVESLDAMGKIAQKLLENFSAPFHLNGRELFITASLGITIHPDDGRQTDILLKNADTAMYQAKKLGKNTFQFFTREMDQRIRKRLDLETRLRRALERNEFLLHYQPQVELSSGRVTGVEGLLRWCKDGGEILVPPREFIPILEETGLIVPVGEWVLQTAVAQARQWELAGLAPLQLAVNISARQFYRESLPEKIHTILEQNGFSSSRLTLEITESILLQDTGESLSKLRTLKDMGINIAIDDFGTGYSSLAYLKRLPIDELKIDRVFVEGMTEDPKDAALIEAIIELARKLGMKVVAEGVETAEQLDFISRRGCEKVQGFFLSRPLPAAGVEELLKAHFPGGEDRVGWAGRRRDTL</sequence>
<dbReference type="Gene3D" id="6.10.340.10">
    <property type="match status" value="1"/>
</dbReference>
<feature type="domain" description="GGDEF" evidence="3">
    <location>
        <begin position="481"/>
        <end position="614"/>
    </location>
</feature>
<dbReference type="InterPro" id="IPR052155">
    <property type="entry name" value="Biofilm_reg_signaling"/>
</dbReference>
<evidence type="ECO:0000259" key="2">
    <source>
        <dbReference type="PROSITE" id="PS50883"/>
    </source>
</evidence>
<dbReference type="RefSeq" id="WP_260749480.1">
    <property type="nucleotide sequence ID" value="NZ_CP092109.1"/>
</dbReference>
<feature type="transmembrane region" description="Helical" evidence="1">
    <location>
        <begin position="139"/>
        <end position="160"/>
    </location>
</feature>
<feature type="transmembrane region" description="Helical" evidence="1">
    <location>
        <begin position="104"/>
        <end position="127"/>
    </location>
</feature>
<organism evidence="4 5">
    <name type="scientific">Geoalkalibacter halelectricus</name>
    <dbReference type="NCBI Taxonomy" id="2847045"/>
    <lineage>
        <taxon>Bacteria</taxon>
        <taxon>Pseudomonadati</taxon>
        <taxon>Thermodesulfobacteriota</taxon>
        <taxon>Desulfuromonadia</taxon>
        <taxon>Desulfuromonadales</taxon>
        <taxon>Geoalkalibacteraceae</taxon>
        <taxon>Geoalkalibacter</taxon>
    </lineage>
</organism>
<feature type="transmembrane region" description="Helical" evidence="1">
    <location>
        <begin position="38"/>
        <end position="55"/>
    </location>
</feature>
<proteinExistence type="predicted"/>
<dbReference type="SUPFAM" id="SSF55073">
    <property type="entry name" value="Nucleotide cyclase"/>
    <property type="match status" value="1"/>
</dbReference>
<dbReference type="SUPFAM" id="SSF141868">
    <property type="entry name" value="EAL domain-like"/>
    <property type="match status" value="1"/>
</dbReference>
<evidence type="ECO:0000313" key="5">
    <source>
        <dbReference type="Proteomes" id="UP001060414"/>
    </source>
</evidence>
<dbReference type="CDD" id="cd01949">
    <property type="entry name" value="GGDEF"/>
    <property type="match status" value="1"/>
</dbReference>
<evidence type="ECO:0000313" key="4">
    <source>
        <dbReference type="EMBL" id="UWZ81110.1"/>
    </source>
</evidence>
<dbReference type="Gene3D" id="3.30.70.270">
    <property type="match status" value="1"/>
</dbReference>
<dbReference type="InterPro" id="IPR029787">
    <property type="entry name" value="Nucleotide_cyclase"/>
</dbReference>
<dbReference type="PROSITE" id="PS50887">
    <property type="entry name" value="GGDEF"/>
    <property type="match status" value="1"/>
</dbReference>
<feature type="transmembrane region" description="Helical" evidence="1">
    <location>
        <begin position="62"/>
        <end position="84"/>
    </location>
</feature>
<gene>
    <name evidence="4" type="ORF">L9S41_06865</name>
</gene>
<keyword evidence="1" id="KW-0812">Transmembrane</keyword>
<evidence type="ECO:0000259" key="3">
    <source>
        <dbReference type="PROSITE" id="PS50887"/>
    </source>
</evidence>
<dbReference type="PANTHER" id="PTHR44757:SF2">
    <property type="entry name" value="BIOFILM ARCHITECTURE MAINTENANCE PROTEIN MBAA"/>
    <property type="match status" value="1"/>
</dbReference>
<dbReference type="CDD" id="cd01948">
    <property type="entry name" value="EAL"/>
    <property type="match status" value="1"/>
</dbReference>
<dbReference type="EMBL" id="CP092109">
    <property type="protein sequence ID" value="UWZ81110.1"/>
    <property type="molecule type" value="Genomic_DNA"/>
</dbReference>